<evidence type="ECO:0000313" key="4">
    <source>
        <dbReference type="EMBL" id="GAA4613481.1"/>
    </source>
</evidence>
<protein>
    <submittedName>
        <fullName evidence="4">Uncharacterized protein</fullName>
    </submittedName>
</protein>
<dbReference type="EMBL" id="BAABHJ010000023">
    <property type="protein sequence ID" value="GAA4613481.1"/>
    <property type="molecule type" value="Genomic_DNA"/>
</dbReference>
<keyword evidence="3" id="KW-0812">Transmembrane</keyword>
<evidence type="ECO:0000256" key="2">
    <source>
        <dbReference type="SAM" id="MobiDB-lite"/>
    </source>
</evidence>
<feature type="transmembrane region" description="Helical" evidence="3">
    <location>
        <begin position="49"/>
        <end position="67"/>
    </location>
</feature>
<evidence type="ECO:0000256" key="1">
    <source>
        <dbReference type="SAM" id="Coils"/>
    </source>
</evidence>
<organism evidence="4 5">
    <name type="scientific">Actinoallomurus liliacearum</name>
    <dbReference type="NCBI Taxonomy" id="1080073"/>
    <lineage>
        <taxon>Bacteria</taxon>
        <taxon>Bacillati</taxon>
        <taxon>Actinomycetota</taxon>
        <taxon>Actinomycetes</taxon>
        <taxon>Streptosporangiales</taxon>
        <taxon>Thermomonosporaceae</taxon>
        <taxon>Actinoallomurus</taxon>
    </lineage>
</organism>
<feature type="transmembrane region" description="Helical" evidence="3">
    <location>
        <begin position="550"/>
        <end position="569"/>
    </location>
</feature>
<keyword evidence="1" id="KW-0175">Coiled coil</keyword>
<proteinExistence type="predicted"/>
<feature type="transmembrane region" description="Helical" evidence="3">
    <location>
        <begin position="818"/>
        <end position="840"/>
    </location>
</feature>
<feature type="transmembrane region" description="Helical" evidence="3">
    <location>
        <begin position="792"/>
        <end position="812"/>
    </location>
</feature>
<feature type="region of interest" description="Disordered" evidence="2">
    <location>
        <begin position="1"/>
        <end position="41"/>
    </location>
</feature>
<feature type="compositionally biased region" description="Low complexity" evidence="2">
    <location>
        <begin position="79"/>
        <end position="98"/>
    </location>
</feature>
<dbReference type="RefSeq" id="WP_345361444.1">
    <property type="nucleotide sequence ID" value="NZ_BAABHJ010000023.1"/>
</dbReference>
<keyword evidence="5" id="KW-1185">Reference proteome</keyword>
<evidence type="ECO:0000313" key="5">
    <source>
        <dbReference type="Proteomes" id="UP001500212"/>
    </source>
</evidence>
<feature type="region of interest" description="Disordered" evidence="2">
    <location>
        <begin position="76"/>
        <end position="98"/>
    </location>
</feature>
<dbReference type="Proteomes" id="UP001500212">
    <property type="component" value="Unassembled WGS sequence"/>
</dbReference>
<comment type="caution">
    <text evidence="4">The sequence shown here is derived from an EMBL/GenBank/DDBJ whole genome shotgun (WGS) entry which is preliminary data.</text>
</comment>
<keyword evidence="3" id="KW-0472">Membrane</keyword>
<evidence type="ECO:0000256" key="3">
    <source>
        <dbReference type="SAM" id="Phobius"/>
    </source>
</evidence>
<feature type="transmembrane region" description="Helical" evidence="3">
    <location>
        <begin position="215"/>
        <end position="235"/>
    </location>
</feature>
<feature type="coiled-coil region" evidence="1">
    <location>
        <begin position="1228"/>
        <end position="1294"/>
    </location>
</feature>
<accession>A0ABP8TTG0</accession>
<sequence>MARRLSSRAERPRSGPSRRTRGAAAKPRSGKPGGAAEKARSGPHRGFQLLAWFFVVTVFCGLALLSNNGFGLGGHSRESTTVAASSGSPTASASTTTGTSAGSVTVASVASDVNGQVLAAGSRPHVDGVDTTGVCSKYDEKRDFLPLNRWTSFGLFTVDNAWIMKTRLFVSMIAGLLFMGAGLVWRLIGTLMGFGYTFDMVCWAAPGINTAVHDISMWASWFLIPVWLFVLTAVIKRWNGGKNGPASAMRLLMVFLTATGMIFFIGDQSAQHVNDPTAKYTVPWMAKSVQGWFGQMSRSLTTLTDLGTNSASAFYDSDPATAGNVTCVKLDKALYDKYGIDNDNTEMSDGVGGMQQVSKIWEITMVRSWVAAQFGDGTKDYPSPAHAACRDLEANSDVDLDKKLEAYDLSTGLKPGTTTQGIKRGFFISPTSNEQVIMVAWGACMSKNGGESHNTIPQWDKANNMSGKADGCTQLYGQDAATGMGNFMADLITGAYKINTFYFNGSDELNDKLGDCVASENADTARACRADWDFVSGWLGANQAERITQGLLSIIVAIVFLFVLGPMAIGLTLTSVALAALCMILPLSLILTAAGMESGKKALKATGATAGAKAVFTLAMAFLTDLIDLSYSVVQASIGSNSTPNFFEQVLEGSTPLLALLLFKKGAKWLGLGDLSKMTGALGFAGAAMLKATGDKDLNRGAADRISRGLGRIGVGNKRLGALDERSLQRRMLSNKATRAVGNKLKAAGKRAVVDPVAGWTKDKYGAARAAVLRKRNDLIRKAKSGSPAQRAAAYAAIAASGVAATAMLPAATVAGAAVLPAVAALGAMGAMTAAGAAALGKTAQHANGRLKDAARLASLIENGTDGSLKPGAAAGVVTAKNSHMAKRQADIHHRNIIRVNDKEEKRTLTTEYVVDGVNAARARQWGGGSASGINTAFKGFANDAEKERALDELVNKTGLARDQIMLGNHGLWLPKLVSFDPHTGERRFDQGAPLEALAHPVNLLDRRTLEQRPGESDDDYIARQYAHMRERGAINNEGEAVNMLTAMKGIDTRTPEGRERAVAFFNGAQDEELSNFYIRPRRSEDAAVRASREWVQDQRITTHNLNAVEVMTAARDDISDYKNIKVVLPSGRAGTAQDVQVELDQNIDAMRSVVLKIEALHRNSASYDPADLRKRLADLNDLCRSRAQDIDELTKLAQDTFDASSSARTAWKVWATANDPATDMDDLDAVKREIEQFNADLQTRQEERRQEMERLVGAISRMPSNAGSAGTANAALEDLKKKLAEQANGEEIDNFLLLRKVEDIEREIERQAASVALSPRTSSSNHPRMRELLDAMYEELHINT</sequence>
<feature type="transmembrane region" description="Helical" evidence="3">
    <location>
        <begin position="576"/>
        <end position="596"/>
    </location>
</feature>
<keyword evidence="3" id="KW-1133">Transmembrane helix</keyword>
<feature type="transmembrane region" description="Helical" evidence="3">
    <location>
        <begin position="168"/>
        <end position="188"/>
    </location>
</feature>
<reference evidence="5" key="1">
    <citation type="journal article" date="2019" name="Int. J. Syst. Evol. Microbiol.">
        <title>The Global Catalogue of Microorganisms (GCM) 10K type strain sequencing project: providing services to taxonomists for standard genome sequencing and annotation.</title>
        <authorList>
            <consortium name="The Broad Institute Genomics Platform"/>
            <consortium name="The Broad Institute Genome Sequencing Center for Infectious Disease"/>
            <person name="Wu L."/>
            <person name="Ma J."/>
        </authorList>
    </citation>
    <scope>NUCLEOTIDE SEQUENCE [LARGE SCALE GENOMIC DNA]</scope>
    <source>
        <strain evidence="5">JCM 17938</strain>
    </source>
</reference>
<name>A0ABP8TTG0_9ACTN</name>
<gene>
    <name evidence="4" type="ORF">GCM10023195_58340</name>
</gene>